<gene>
    <name evidence="3" type="ORF">C5167_036492</name>
</gene>
<dbReference type="InterPro" id="IPR042103">
    <property type="entry name" value="SerRS_1_N_sf"/>
</dbReference>
<dbReference type="InterPro" id="IPR010978">
    <property type="entry name" value="tRNA-bd_arm"/>
</dbReference>
<dbReference type="AlphaFoldDB" id="A0A4Y7I773"/>
<protein>
    <recommendedName>
        <fullName evidence="2">Serine-tRNA synthetase type1 N-terminal domain-containing protein</fullName>
    </recommendedName>
</protein>
<dbReference type="Pfam" id="PF02403">
    <property type="entry name" value="Seryl_tRNA_N"/>
    <property type="match status" value="1"/>
</dbReference>
<dbReference type="InterPro" id="IPR015866">
    <property type="entry name" value="Ser-tRNA-synth_1_N"/>
</dbReference>
<evidence type="ECO:0000313" key="3">
    <source>
        <dbReference type="EMBL" id="RZC43542.1"/>
    </source>
</evidence>
<proteinExistence type="predicted"/>
<dbReference type="GO" id="GO:0004828">
    <property type="term" value="F:serine-tRNA ligase activity"/>
    <property type="evidence" value="ECO:0007669"/>
    <property type="project" value="InterPro"/>
</dbReference>
<dbReference type="SUPFAM" id="SSF46589">
    <property type="entry name" value="tRNA-binding arm"/>
    <property type="match status" value="1"/>
</dbReference>
<evidence type="ECO:0000313" key="4">
    <source>
        <dbReference type="Proteomes" id="UP000316621"/>
    </source>
</evidence>
<accession>A0A4Y7I773</accession>
<feature type="non-terminal residue" evidence="3">
    <location>
        <position position="79"/>
    </location>
</feature>
<dbReference type="EMBL" id="CM010715">
    <property type="protein sequence ID" value="RZC43542.1"/>
    <property type="molecule type" value="Genomic_DNA"/>
</dbReference>
<dbReference type="InterPro" id="IPR002317">
    <property type="entry name" value="Ser-tRNA-ligase_type_1"/>
</dbReference>
<dbReference type="STRING" id="3469.A0A4Y7I773"/>
<dbReference type="Proteomes" id="UP000316621">
    <property type="component" value="Chromosome 1"/>
</dbReference>
<keyword evidence="4" id="KW-1185">Reference proteome</keyword>
<name>A0A4Y7I773_PAPSO</name>
<evidence type="ECO:0000259" key="2">
    <source>
        <dbReference type="Pfam" id="PF02403"/>
    </source>
</evidence>
<feature type="domain" description="Serine-tRNA synthetase type1 N-terminal" evidence="2">
    <location>
        <begin position="1"/>
        <end position="77"/>
    </location>
</feature>
<evidence type="ECO:0000256" key="1">
    <source>
        <dbReference type="SAM" id="Coils"/>
    </source>
</evidence>
<keyword evidence="1" id="KW-0175">Coiled coil</keyword>
<feature type="coiled-coil region" evidence="1">
    <location>
        <begin position="47"/>
        <end position="74"/>
    </location>
</feature>
<sequence>MLDINLFRKEAGQEIIRESQRRRFASVELVDEVIRLDEEWRKRQFELDNLRKELNNISKEVKKLKNSGEDATEKIKSTE</sequence>
<dbReference type="Gramene" id="RZC43542">
    <property type="protein sequence ID" value="RZC43542"/>
    <property type="gene ID" value="C5167_036492"/>
</dbReference>
<dbReference type="Gene3D" id="1.10.287.40">
    <property type="entry name" value="Serine-tRNA synthetase, tRNA binding domain"/>
    <property type="match status" value="1"/>
</dbReference>
<dbReference type="GO" id="GO:0006434">
    <property type="term" value="P:seryl-tRNA aminoacylation"/>
    <property type="evidence" value="ECO:0007669"/>
    <property type="project" value="InterPro"/>
</dbReference>
<dbReference type="GO" id="GO:0005524">
    <property type="term" value="F:ATP binding"/>
    <property type="evidence" value="ECO:0007669"/>
    <property type="project" value="InterPro"/>
</dbReference>
<reference evidence="3 4" key="1">
    <citation type="journal article" date="2018" name="Science">
        <title>The opium poppy genome and morphinan production.</title>
        <authorList>
            <person name="Guo L."/>
            <person name="Winzer T."/>
            <person name="Yang X."/>
            <person name="Li Y."/>
            <person name="Ning Z."/>
            <person name="He Z."/>
            <person name="Teodor R."/>
            <person name="Lu Y."/>
            <person name="Bowser T.A."/>
            <person name="Graham I.A."/>
            <person name="Ye K."/>
        </authorList>
    </citation>
    <scope>NUCLEOTIDE SEQUENCE [LARGE SCALE GENOMIC DNA]</scope>
    <source>
        <strain evidence="4">cv. HN1</strain>
        <tissue evidence="3">Leaves</tissue>
    </source>
</reference>
<dbReference type="PANTHER" id="PTHR11778">
    <property type="entry name" value="SERYL-TRNA SYNTHETASE"/>
    <property type="match status" value="1"/>
</dbReference>
<organism evidence="3 4">
    <name type="scientific">Papaver somniferum</name>
    <name type="common">Opium poppy</name>
    <dbReference type="NCBI Taxonomy" id="3469"/>
    <lineage>
        <taxon>Eukaryota</taxon>
        <taxon>Viridiplantae</taxon>
        <taxon>Streptophyta</taxon>
        <taxon>Embryophyta</taxon>
        <taxon>Tracheophyta</taxon>
        <taxon>Spermatophyta</taxon>
        <taxon>Magnoliopsida</taxon>
        <taxon>Ranunculales</taxon>
        <taxon>Papaveraceae</taxon>
        <taxon>Papaveroideae</taxon>
        <taxon>Papaver</taxon>
    </lineage>
</organism>